<dbReference type="EMBL" id="KN833114">
    <property type="protein sequence ID" value="KIM72661.1"/>
    <property type="molecule type" value="Genomic_DNA"/>
</dbReference>
<keyword evidence="2" id="KW-1185">Reference proteome</keyword>
<dbReference type="OrthoDB" id="3253623at2759"/>
<dbReference type="AlphaFoldDB" id="A0A0C3EY68"/>
<gene>
    <name evidence="1" type="ORF">PILCRDRAFT_81703</name>
</gene>
<protein>
    <submittedName>
        <fullName evidence="1">Uncharacterized protein</fullName>
    </submittedName>
</protein>
<dbReference type="Proteomes" id="UP000054166">
    <property type="component" value="Unassembled WGS sequence"/>
</dbReference>
<evidence type="ECO:0000313" key="2">
    <source>
        <dbReference type="Proteomes" id="UP000054166"/>
    </source>
</evidence>
<accession>A0A0C3EY68</accession>
<name>A0A0C3EY68_PILCF</name>
<proteinExistence type="predicted"/>
<evidence type="ECO:0000313" key="1">
    <source>
        <dbReference type="EMBL" id="KIM72661.1"/>
    </source>
</evidence>
<reference evidence="1 2" key="1">
    <citation type="submission" date="2014-04" db="EMBL/GenBank/DDBJ databases">
        <authorList>
            <consortium name="DOE Joint Genome Institute"/>
            <person name="Kuo A."/>
            <person name="Tarkka M."/>
            <person name="Buscot F."/>
            <person name="Kohler A."/>
            <person name="Nagy L.G."/>
            <person name="Floudas D."/>
            <person name="Copeland A."/>
            <person name="Barry K.W."/>
            <person name="Cichocki N."/>
            <person name="Veneault-Fourrey C."/>
            <person name="LaButti K."/>
            <person name="Lindquist E.A."/>
            <person name="Lipzen A."/>
            <person name="Lundell T."/>
            <person name="Morin E."/>
            <person name="Murat C."/>
            <person name="Sun H."/>
            <person name="Tunlid A."/>
            <person name="Henrissat B."/>
            <person name="Grigoriev I.V."/>
            <person name="Hibbett D.S."/>
            <person name="Martin F."/>
            <person name="Nordberg H.P."/>
            <person name="Cantor M.N."/>
            <person name="Hua S.X."/>
        </authorList>
    </citation>
    <scope>NUCLEOTIDE SEQUENCE [LARGE SCALE GENOMIC DNA]</scope>
    <source>
        <strain evidence="1 2">F 1598</strain>
    </source>
</reference>
<dbReference type="InParanoid" id="A0A0C3EY68"/>
<sequence>MYKPHFNHNSSIPIYPEKCSNKPKTGLNDCGKPLLETSSVSHITKPIKPFVYHHFHDYLSGLLSRPDLEELMDMSYDNLMESIDQPAPLFIRDIFKAEFLRAFEGPKPGTLFVNWQSGEHYAFSLNVDFFALKGMRICGTTASAGIIFLACLNLPLNMHYKPENMYLSIIPRPKEPHLTEVNHYIMPLIDNMVDSWNKEVLFSHTA</sequence>
<dbReference type="HOGENOM" id="CLU_030973_1_0_1"/>
<dbReference type="STRING" id="765440.A0A0C3EY68"/>
<organism evidence="1 2">
    <name type="scientific">Piloderma croceum (strain F 1598)</name>
    <dbReference type="NCBI Taxonomy" id="765440"/>
    <lineage>
        <taxon>Eukaryota</taxon>
        <taxon>Fungi</taxon>
        <taxon>Dikarya</taxon>
        <taxon>Basidiomycota</taxon>
        <taxon>Agaricomycotina</taxon>
        <taxon>Agaricomycetes</taxon>
        <taxon>Agaricomycetidae</taxon>
        <taxon>Atheliales</taxon>
        <taxon>Atheliaceae</taxon>
        <taxon>Piloderma</taxon>
    </lineage>
</organism>
<reference evidence="2" key="2">
    <citation type="submission" date="2015-01" db="EMBL/GenBank/DDBJ databases">
        <title>Evolutionary Origins and Diversification of the Mycorrhizal Mutualists.</title>
        <authorList>
            <consortium name="DOE Joint Genome Institute"/>
            <consortium name="Mycorrhizal Genomics Consortium"/>
            <person name="Kohler A."/>
            <person name="Kuo A."/>
            <person name="Nagy L.G."/>
            <person name="Floudas D."/>
            <person name="Copeland A."/>
            <person name="Barry K.W."/>
            <person name="Cichocki N."/>
            <person name="Veneault-Fourrey C."/>
            <person name="LaButti K."/>
            <person name="Lindquist E.A."/>
            <person name="Lipzen A."/>
            <person name="Lundell T."/>
            <person name="Morin E."/>
            <person name="Murat C."/>
            <person name="Riley R."/>
            <person name="Ohm R."/>
            <person name="Sun H."/>
            <person name="Tunlid A."/>
            <person name="Henrissat B."/>
            <person name="Grigoriev I.V."/>
            <person name="Hibbett D.S."/>
            <person name="Martin F."/>
        </authorList>
    </citation>
    <scope>NUCLEOTIDE SEQUENCE [LARGE SCALE GENOMIC DNA]</scope>
    <source>
        <strain evidence="2">F 1598</strain>
    </source>
</reference>